<evidence type="ECO:0000313" key="2">
    <source>
        <dbReference type="EMBL" id="MDA5095581.1"/>
    </source>
</evidence>
<comment type="caution">
    <text evidence="2">The sequence shown here is derived from an EMBL/GenBank/DDBJ whole genome shotgun (WGS) entry which is preliminary data.</text>
</comment>
<dbReference type="Proteomes" id="UP001528040">
    <property type="component" value="Unassembled WGS sequence"/>
</dbReference>
<name>A0ABT4W4Y0_9RHOB</name>
<organism evidence="2 3">
    <name type="scientific">Aliiroseovarius salicola</name>
    <dbReference type="NCBI Taxonomy" id="3009082"/>
    <lineage>
        <taxon>Bacteria</taxon>
        <taxon>Pseudomonadati</taxon>
        <taxon>Pseudomonadota</taxon>
        <taxon>Alphaproteobacteria</taxon>
        <taxon>Rhodobacterales</taxon>
        <taxon>Paracoccaceae</taxon>
        <taxon>Aliiroseovarius</taxon>
    </lineage>
</organism>
<dbReference type="Gene3D" id="1.20.1170.10">
    <property type="match status" value="1"/>
</dbReference>
<dbReference type="Pfam" id="PF05791">
    <property type="entry name" value="Bacillus_HBL"/>
    <property type="match status" value="1"/>
</dbReference>
<keyword evidence="3" id="KW-1185">Reference proteome</keyword>
<protein>
    <submittedName>
        <fullName evidence="2">HBL/NHE enterotoxin family protein</fullName>
    </submittedName>
</protein>
<proteinExistence type="predicted"/>
<evidence type="ECO:0000313" key="3">
    <source>
        <dbReference type="Proteomes" id="UP001528040"/>
    </source>
</evidence>
<feature type="region of interest" description="Disordered" evidence="1">
    <location>
        <begin position="211"/>
        <end position="260"/>
    </location>
</feature>
<sequence length="399" mass="41236">MALDNTTSISVTDLRQDLFQVGAEVLHMQGRAMVLDRQVNLKVLTDPTGVGGEAIAAQKSMRKAANYYLSTVMPKLIRIVTDASAARNLVVALKTTLAPVTDPEEAKRLITSVANQLDVYAKNTQDAVQLAQTSVNVTTAASTKLATAIADATAKLDGPNGQIAAAQTEIDATEKEVFDAIQAIVTNADSIGEGVKDLVTYVLSFIGGGDKDNKSDGTSKGDDSSSEKKEKSAPKSGDEKAENGENGDGPSGGGDKEEGGEIAEFPAQSITTISTGVAGISEAQKAIKSGNALLNKQYQAFAAMSAMLAAVQVINSQIGTINKTGASLLTAVSEAATSYGDIASGMTALANKVDQDGGLPAAMSEINAVIADWSRLRGELDDMRAALSGVGSYFPPLSD</sequence>
<dbReference type="EMBL" id="JAQIIO010000012">
    <property type="protein sequence ID" value="MDA5095581.1"/>
    <property type="molecule type" value="Genomic_DNA"/>
</dbReference>
<accession>A0ABT4W4Y0</accession>
<gene>
    <name evidence="2" type="ORF">O2N63_15940</name>
</gene>
<reference evidence="2 3" key="1">
    <citation type="submission" date="2023-01" db="EMBL/GenBank/DDBJ databases">
        <authorList>
            <person name="Yoon J.-W."/>
        </authorList>
    </citation>
    <scope>NUCLEOTIDE SEQUENCE [LARGE SCALE GENOMIC DNA]</scope>
    <source>
        <strain evidence="2 3">KMU-50</strain>
    </source>
</reference>
<evidence type="ECO:0000256" key="1">
    <source>
        <dbReference type="SAM" id="MobiDB-lite"/>
    </source>
</evidence>
<feature type="compositionally biased region" description="Basic and acidic residues" evidence="1">
    <location>
        <begin position="211"/>
        <end position="243"/>
    </location>
</feature>
<dbReference type="SUPFAM" id="SSF58100">
    <property type="entry name" value="Bacterial hemolysins"/>
    <property type="match status" value="1"/>
</dbReference>
<dbReference type="InterPro" id="IPR008414">
    <property type="entry name" value="HBL"/>
</dbReference>
<dbReference type="RefSeq" id="WP_271055294.1">
    <property type="nucleotide sequence ID" value="NZ_JAQIIO010000012.1"/>
</dbReference>